<sequence>MSARSMAVVQARLRELRQTFDEGFARAEAEQDAEPILLLGLHVGMSRFAVPIADLAGVHPCSKIAPLPTGPEGLLGLAGVRGRLYAVYALGALLGVDASAEAPRWLLLAKGAESVAFAVSDVDAHLRAKGTELRPFDGARGGYVGWLLEQGARRLGVLDVRSLLSTIEQRTPVGRRAR</sequence>
<dbReference type="GO" id="GO:0006935">
    <property type="term" value="P:chemotaxis"/>
    <property type="evidence" value="ECO:0007669"/>
    <property type="project" value="InterPro"/>
</dbReference>
<dbReference type="GO" id="GO:0007165">
    <property type="term" value="P:signal transduction"/>
    <property type="evidence" value="ECO:0007669"/>
    <property type="project" value="InterPro"/>
</dbReference>
<protein>
    <recommendedName>
        <fullName evidence="1">CheW-like domain-containing protein</fullName>
    </recommendedName>
</protein>
<evidence type="ECO:0000313" key="2">
    <source>
        <dbReference type="EMBL" id="AKT43670.1"/>
    </source>
</evidence>
<evidence type="ECO:0000259" key="1">
    <source>
        <dbReference type="PROSITE" id="PS50851"/>
    </source>
</evidence>
<dbReference type="RefSeq" id="WP_050435102.1">
    <property type="nucleotide sequence ID" value="NZ_CP012159.1"/>
</dbReference>
<dbReference type="OrthoDB" id="8447469at2"/>
<name>A0A0K1ERX4_CHOCO</name>
<dbReference type="Proteomes" id="UP000067626">
    <property type="component" value="Chromosome"/>
</dbReference>
<dbReference type="SUPFAM" id="SSF50341">
    <property type="entry name" value="CheW-like"/>
    <property type="match status" value="1"/>
</dbReference>
<keyword evidence="3" id="KW-1185">Reference proteome</keyword>
<dbReference type="EMBL" id="CP012159">
    <property type="protein sequence ID" value="AKT43670.1"/>
    <property type="molecule type" value="Genomic_DNA"/>
</dbReference>
<gene>
    <name evidence="2" type="ORF">CMC5_079050</name>
</gene>
<dbReference type="PROSITE" id="PS50851">
    <property type="entry name" value="CHEW"/>
    <property type="match status" value="1"/>
</dbReference>
<feature type="domain" description="CheW-like" evidence="1">
    <location>
        <begin position="35"/>
        <end position="169"/>
    </location>
</feature>
<dbReference type="KEGG" id="ccro:CMC5_079050"/>
<reference evidence="2 3" key="1">
    <citation type="submission" date="2015-07" db="EMBL/GenBank/DDBJ databases">
        <title>Genome analysis of myxobacterium Chondromyces crocatus Cm c5 reveals a high potential for natural compound synthesis and the genetic basis for the loss of fruiting body formation.</title>
        <authorList>
            <person name="Zaburannyi N."/>
            <person name="Bunk B."/>
            <person name="Maier J."/>
            <person name="Overmann J."/>
            <person name="Mueller R."/>
        </authorList>
    </citation>
    <scope>NUCLEOTIDE SEQUENCE [LARGE SCALE GENOMIC DNA]</scope>
    <source>
        <strain evidence="2 3">Cm c5</strain>
    </source>
</reference>
<organism evidence="2 3">
    <name type="scientific">Chondromyces crocatus</name>
    <dbReference type="NCBI Taxonomy" id="52"/>
    <lineage>
        <taxon>Bacteria</taxon>
        <taxon>Pseudomonadati</taxon>
        <taxon>Myxococcota</taxon>
        <taxon>Polyangia</taxon>
        <taxon>Polyangiales</taxon>
        <taxon>Polyangiaceae</taxon>
        <taxon>Chondromyces</taxon>
    </lineage>
</organism>
<dbReference type="STRING" id="52.CMC5_079050"/>
<dbReference type="Pfam" id="PF01584">
    <property type="entry name" value="CheW"/>
    <property type="match status" value="1"/>
</dbReference>
<dbReference type="Gene3D" id="2.40.50.180">
    <property type="entry name" value="CheA-289, Domain 4"/>
    <property type="match status" value="1"/>
</dbReference>
<proteinExistence type="predicted"/>
<accession>A0A0K1ERX4</accession>
<dbReference type="Gene3D" id="2.30.30.40">
    <property type="entry name" value="SH3 Domains"/>
    <property type="match status" value="1"/>
</dbReference>
<dbReference type="SMART" id="SM00260">
    <property type="entry name" value="CheW"/>
    <property type="match status" value="1"/>
</dbReference>
<evidence type="ECO:0000313" key="3">
    <source>
        <dbReference type="Proteomes" id="UP000067626"/>
    </source>
</evidence>
<dbReference type="AlphaFoldDB" id="A0A0K1ERX4"/>
<dbReference type="InterPro" id="IPR036061">
    <property type="entry name" value="CheW-like_dom_sf"/>
</dbReference>
<dbReference type="InterPro" id="IPR002545">
    <property type="entry name" value="CheW-lke_dom"/>
</dbReference>